<dbReference type="AlphaFoldDB" id="Q1YJ44"/>
<feature type="transmembrane region" description="Helical" evidence="1">
    <location>
        <begin position="100"/>
        <end position="117"/>
    </location>
</feature>
<feature type="domain" description="Heparan-alpha-glucosaminide N-acetyltransferase catalytic" evidence="2">
    <location>
        <begin position="24"/>
        <end position="246"/>
    </location>
</feature>
<organism evidence="3 4">
    <name type="scientific">Aurantimonas manganoxydans (strain ATCC BAA-1229 / DSM 21871 / SI85-9A1)</name>
    <dbReference type="NCBI Taxonomy" id="287752"/>
    <lineage>
        <taxon>Bacteria</taxon>
        <taxon>Pseudomonadati</taxon>
        <taxon>Pseudomonadota</taxon>
        <taxon>Alphaproteobacteria</taxon>
        <taxon>Hyphomicrobiales</taxon>
        <taxon>Aurantimonadaceae</taxon>
        <taxon>Aurantimonas</taxon>
    </lineage>
</organism>
<name>Q1YJ44_AURMS</name>
<evidence type="ECO:0000256" key="1">
    <source>
        <dbReference type="SAM" id="Phobius"/>
    </source>
</evidence>
<feature type="transmembrane region" description="Helical" evidence="1">
    <location>
        <begin position="146"/>
        <end position="163"/>
    </location>
</feature>
<feature type="transmembrane region" description="Helical" evidence="1">
    <location>
        <begin position="191"/>
        <end position="209"/>
    </location>
</feature>
<dbReference type="Proteomes" id="UP000000321">
    <property type="component" value="Unassembled WGS sequence"/>
</dbReference>
<sequence>MSATVKMAGSAVPEVPSSSCSPTRYVFVDVWRGLAIIGVVIYHFGWDLSFFGYVSPSLMFSIPVTIFARSLAGSFMFLVGVGLVLAHFRYTHWQKFLTRLAKIVVAAAAISVVTYGAFPTSFIYFGILHSIALGSLLGLLFLRFPIGLVFFASFATLAAPLFLETPTFNTRFLAWIGFAAAPPFSNDFVPVFPWFGVTLAGIGCTRLLVARPSKRDRKPHSPRAHLGGVLTWVGQRTLPIYLFHQPLLFAGFVVLTRLLAE</sequence>
<dbReference type="EMBL" id="AAPJ01000003">
    <property type="protein sequence ID" value="EAS49923.1"/>
    <property type="molecule type" value="Genomic_DNA"/>
</dbReference>
<evidence type="ECO:0000259" key="2">
    <source>
        <dbReference type="Pfam" id="PF07786"/>
    </source>
</evidence>
<evidence type="ECO:0000313" key="4">
    <source>
        <dbReference type="Proteomes" id="UP000000321"/>
    </source>
</evidence>
<feature type="transmembrane region" description="Helical" evidence="1">
    <location>
        <begin position="66"/>
        <end position="88"/>
    </location>
</feature>
<keyword evidence="1" id="KW-0472">Membrane</keyword>
<feature type="transmembrane region" description="Helical" evidence="1">
    <location>
        <begin position="26"/>
        <end position="46"/>
    </location>
</feature>
<keyword evidence="1" id="KW-1133">Transmembrane helix</keyword>
<keyword evidence="4" id="KW-1185">Reference proteome</keyword>
<feature type="transmembrane region" description="Helical" evidence="1">
    <location>
        <begin position="123"/>
        <end position="141"/>
    </location>
</feature>
<dbReference type="HOGENOM" id="CLU_067755_0_1_5"/>
<gene>
    <name evidence="3" type="ORF">SI859A1_01276</name>
</gene>
<accession>Q1YJ44</accession>
<proteinExistence type="predicted"/>
<reference evidence="3 4" key="1">
    <citation type="journal article" date="2008" name="Appl. Environ. Microbiol.">
        <title>Genomic insights into Mn(II) oxidation by the marine alphaproteobacterium Aurantimonas sp. strain SI85-9A1.</title>
        <authorList>
            <person name="Dick G.J."/>
            <person name="Podell S."/>
            <person name="Johnson H.A."/>
            <person name="Rivera-Espinoza Y."/>
            <person name="Bernier-Latmani R."/>
            <person name="McCarthy J.K."/>
            <person name="Torpey J.W."/>
            <person name="Clement B.G."/>
            <person name="Gaasterland T."/>
            <person name="Tebo B.M."/>
        </authorList>
    </citation>
    <scope>NUCLEOTIDE SEQUENCE [LARGE SCALE GENOMIC DNA]</scope>
    <source>
        <strain evidence="3 4">SI85-9A1</strain>
    </source>
</reference>
<protein>
    <submittedName>
        <fullName evidence="3">Conserved hypothetical membrane protein</fullName>
    </submittedName>
</protein>
<evidence type="ECO:0000313" key="3">
    <source>
        <dbReference type="EMBL" id="EAS49923.1"/>
    </source>
</evidence>
<dbReference type="Pfam" id="PF07786">
    <property type="entry name" value="HGSNAT_cat"/>
    <property type="match status" value="1"/>
</dbReference>
<dbReference type="InterPro" id="IPR012429">
    <property type="entry name" value="HGSNAT_cat"/>
</dbReference>
<feature type="transmembrane region" description="Helical" evidence="1">
    <location>
        <begin position="240"/>
        <end position="260"/>
    </location>
</feature>
<dbReference type="BioCyc" id="AURANTIMONAS:SI859A1_01276-MONOMER"/>
<comment type="caution">
    <text evidence="3">The sequence shown here is derived from an EMBL/GenBank/DDBJ whole genome shotgun (WGS) entry which is preliminary data.</text>
</comment>
<keyword evidence="1" id="KW-0812">Transmembrane</keyword>